<keyword evidence="10" id="KW-1185">Reference proteome</keyword>
<comment type="subunit">
    <text evidence="7">Homotrimer.</text>
</comment>
<dbReference type="AlphaFoldDB" id="G4Q9N0"/>
<organism evidence="9 10">
    <name type="scientific">Taylorella asinigenitalis (strain MCE3)</name>
    <dbReference type="NCBI Taxonomy" id="1008459"/>
    <lineage>
        <taxon>Bacteria</taxon>
        <taxon>Pseudomonadati</taxon>
        <taxon>Pseudomonadota</taxon>
        <taxon>Betaproteobacteria</taxon>
        <taxon>Burkholderiales</taxon>
        <taxon>Alcaligenaceae</taxon>
        <taxon>Taylorella</taxon>
    </lineage>
</organism>
<keyword evidence="3 7" id="KW-0808">Transferase</keyword>
<dbReference type="EC" id="2.3.1.129" evidence="7"/>
<feature type="domain" description="UDP N-acetylglucosamine O-acyltransferase C-terminal" evidence="8">
    <location>
        <begin position="176"/>
        <end position="260"/>
    </location>
</feature>
<dbReference type="GO" id="GO:0008780">
    <property type="term" value="F:acyl-[acyl-carrier-protein]-UDP-N-acetylglucosamine O-acyltransferase activity"/>
    <property type="evidence" value="ECO:0007669"/>
    <property type="project" value="UniProtKB-UniRule"/>
</dbReference>
<dbReference type="InterPro" id="IPR037157">
    <property type="entry name" value="Acetyltransf_C_sf"/>
</dbReference>
<comment type="pathway">
    <text evidence="7">Glycolipid biosynthesis; lipid IV(A) biosynthesis; lipid IV(A) from (3R)-3-hydroxytetradecanoyl-[acyl-carrier-protein] and UDP-N-acetyl-alpha-D-glucosamine: step 1/6.</text>
</comment>
<keyword evidence="7" id="KW-0963">Cytoplasm</keyword>
<dbReference type="SUPFAM" id="SSF51161">
    <property type="entry name" value="Trimeric LpxA-like enzymes"/>
    <property type="match status" value="1"/>
</dbReference>
<dbReference type="KEGG" id="tas:TASI_0877"/>
<reference key="1">
    <citation type="submission" date="2011-09" db="EMBL/GenBank/DDBJ databases">
        <title>Genomic characterization of the Taylorella genus.</title>
        <authorList>
            <person name="Hebert L."/>
            <person name="Moumen B."/>
            <person name="Pons N."/>
            <person name="Duquesne F."/>
            <person name="Breuil M.-F."/>
            <person name="Goux D."/>
            <person name="Batto J.-M."/>
            <person name="Renault P."/>
            <person name="Laugier C."/>
            <person name="Petry S."/>
        </authorList>
    </citation>
    <scope>NUCLEOTIDE SEQUENCE</scope>
    <source>
        <strain>MCE3</strain>
    </source>
</reference>
<dbReference type="InterPro" id="IPR029098">
    <property type="entry name" value="Acetyltransf_C"/>
</dbReference>
<dbReference type="InterPro" id="IPR011004">
    <property type="entry name" value="Trimer_LpxA-like_sf"/>
</dbReference>
<dbReference type="InterPro" id="IPR001451">
    <property type="entry name" value="Hexapep"/>
</dbReference>
<dbReference type="OrthoDB" id="9807278at2"/>
<proteinExistence type="inferred from homology"/>
<evidence type="ECO:0000313" key="10">
    <source>
        <dbReference type="Proteomes" id="UP000009284"/>
    </source>
</evidence>
<comment type="catalytic activity">
    <reaction evidence="7">
        <text>a (3R)-hydroxyacyl-[ACP] + UDP-N-acetyl-alpha-D-glucosamine = a UDP-3-O-[(3R)-3-hydroxyacyl]-N-acetyl-alpha-D-glucosamine + holo-[ACP]</text>
        <dbReference type="Rhea" id="RHEA:67812"/>
        <dbReference type="Rhea" id="RHEA-COMP:9685"/>
        <dbReference type="Rhea" id="RHEA-COMP:9945"/>
        <dbReference type="ChEBI" id="CHEBI:57705"/>
        <dbReference type="ChEBI" id="CHEBI:64479"/>
        <dbReference type="ChEBI" id="CHEBI:78827"/>
        <dbReference type="ChEBI" id="CHEBI:173225"/>
        <dbReference type="EC" id="2.3.1.129"/>
    </reaction>
</comment>
<dbReference type="eggNOG" id="COG1043">
    <property type="taxonomic scope" value="Bacteria"/>
</dbReference>
<dbReference type="PANTHER" id="PTHR43480">
    <property type="entry name" value="ACYL-[ACYL-CARRIER-PROTEIN]--UDP-N-ACETYLGLUCOSAMINE O-ACYLTRANSFERASE"/>
    <property type="match status" value="1"/>
</dbReference>
<evidence type="ECO:0000256" key="5">
    <source>
        <dbReference type="ARBA" id="ARBA00023098"/>
    </source>
</evidence>
<evidence type="ECO:0000256" key="7">
    <source>
        <dbReference type="HAMAP-Rule" id="MF_00387"/>
    </source>
</evidence>
<dbReference type="HAMAP" id="MF_00387">
    <property type="entry name" value="LpxA"/>
    <property type="match status" value="1"/>
</dbReference>
<evidence type="ECO:0000256" key="6">
    <source>
        <dbReference type="ARBA" id="ARBA00023315"/>
    </source>
</evidence>
<dbReference type="InterPro" id="IPR010137">
    <property type="entry name" value="Lipid_A_LpxA"/>
</dbReference>
<accession>G4Q9N0</accession>
<reference evidence="9 10" key="2">
    <citation type="journal article" date="2012" name="PLoS ONE">
        <title>Genomic characterization of the taylorella genus.</title>
        <authorList>
            <person name="Hebert L."/>
            <person name="Moumen B."/>
            <person name="Pons N."/>
            <person name="Duquesne F."/>
            <person name="Breuil M.F."/>
            <person name="Goux D."/>
            <person name="Batto J.M."/>
            <person name="Laugier C."/>
            <person name="Renault P."/>
            <person name="Petry S."/>
        </authorList>
    </citation>
    <scope>NUCLEOTIDE SEQUENCE [LARGE SCALE GENOMIC DNA]</scope>
    <source>
        <strain evidence="9 10">MCE3</strain>
    </source>
</reference>
<dbReference type="Pfam" id="PF13720">
    <property type="entry name" value="Acetyltransf_11"/>
    <property type="match status" value="1"/>
</dbReference>
<evidence type="ECO:0000313" key="9">
    <source>
        <dbReference type="EMBL" id="AEP36646.1"/>
    </source>
</evidence>
<name>G4Q9N0_TAYAM</name>
<comment type="similarity">
    <text evidence="7">Belongs to the transferase hexapeptide repeat family. LpxA subfamily.</text>
</comment>
<keyword evidence="4 7" id="KW-0677">Repeat</keyword>
<dbReference type="GO" id="GO:0005737">
    <property type="term" value="C:cytoplasm"/>
    <property type="evidence" value="ECO:0007669"/>
    <property type="project" value="UniProtKB-SubCell"/>
</dbReference>
<evidence type="ECO:0000256" key="4">
    <source>
        <dbReference type="ARBA" id="ARBA00022737"/>
    </source>
</evidence>
<keyword evidence="1 7" id="KW-0444">Lipid biosynthesis</keyword>
<sequence>MANIHPTAIVYEGAKLHPSVEIAAYAVVYPNVEIGEGTRIGEHCVIDGQTVIGKNNNFYRFCSVGGMPQDKKYNAEDTKLEIGDGNTFREFVTINTGTVQDVGITRVGHNNWIMAYVHIAHDCQIGNNTILANSVQLGGHVHVNDWAIVGGMSAVHQFIHIGAHSMTGGMSAIRQDIPPFVLGAGQPYKSVGINSVGLRRRDFTNEQIQDIKEAYKIIFSKDLVATDVTKELEVLKENSISAKEYIQMFIEFLETSARGIAKET</sequence>
<dbReference type="Proteomes" id="UP000009284">
    <property type="component" value="Chromosome"/>
</dbReference>
<dbReference type="GO" id="GO:0009245">
    <property type="term" value="P:lipid A biosynthetic process"/>
    <property type="evidence" value="ECO:0007669"/>
    <property type="project" value="UniProtKB-UniRule"/>
</dbReference>
<dbReference type="Gene3D" id="2.160.10.10">
    <property type="entry name" value="Hexapeptide repeat proteins"/>
    <property type="match status" value="1"/>
</dbReference>
<dbReference type="Pfam" id="PF00132">
    <property type="entry name" value="Hexapep"/>
    <property type="match status" value="2"/>
</dbReference>
<evidence type="ECO:0000256" key="2">
    <source>
        <dbReference type="ARBA" id="ARBA00022556"/>
    </source>
</evidence>
<dbReference type="Gene3D" id="1.20.1180.10">
    <property type="entry name" value="Udp N-acetylglucosamine O-acyltransferase, C-terminal domain"/>
    <property type="match status" value="1"/>
</dbReference>
<dbReference type="HOGENOM" id="CLU_061249_0_0_4"/>
<dbReference type="NCBIfam" id="NF003657">
    <property type="entry name" value="PRK05289.1"/>
    <property type="match status" value="1"/>
</dbReference>
<keyword evidence="2 7" id="KW-0441">Lipid A biosynthesis</keyword>
<keyword evidence="6 7" id="KW-0012">Acyltransferase</keyword>
<dbReference type="UniPathway" id="UPA00359">
    <property type="reaction ID" value="UER00477"/>
</dbReference>
<dbReference type="EMBL" id="CP003059">
    <property type="protein sequence ID" value="AEP36646.1"/>
    <property type="molecule type" value="Genomic_DNA"/>
</dbReference>
<protein>
    <recommendedName>
        <fullName evidence="7">Acyl-[acyl-carrier-protein]--UDP-N-acetylglucosamine O-acyltransferase</fullName>
        <shortName evidence="7">UDP-N-acetylglucosamine acyltransferase</shortName>
        <ecNumber evidence="7">2.3.1.129</ecNumber>
    </recommendedName>
</protein>
<dbReference type="NCBIfam" id="TIGR01852">
    <property type="entry name" value="lipid_A_lpxA"/>
    <property type="match status" value="1"/>
</dbReference>
<evidence type="ECO:0000259" key="8">
    <source>
        <dbReference type="Pfam" id="PF13720"/>
    </source>
</evidence>
<dbReference type="STRING" id="1008459.TASI_0877"/>
<evidence type="ECO:0000256" key="3">
    <source>
        <dbReference type="ARBA" id="ARBA00022679"/>
    </source>
</evidence>
<dbReference type="CDD" id="cd03351">
    <property type="entry name" value="LbH_UDP-GlcNAc_AT"/>
    <property type="match status" value="1"/>
</dbReference>
<dbReference type="PIRSF" id="PIRSF000456">
    <property type="entry name" value="UDP-GlcNAc_acltr"/>
    <property type="match status" value="1"/>
</dbReference>
<gene>
    <name evidence="7" type="primary">lpxA</name>
    <name evidence="9" type="ordered locus">TASI_0877</name>
</gene>
<evidence type="ECO:0000256" key="1">
    <source>
        <dbReference type="ARBA" id="ARBA00022516"/>
    </source>
</evidence>
<keyword evidence="5 7" id="KW-0443">Lipid metabolism</keyword>
<dbReference type="PANTHER" id="PTHR43480:SF1">
    <property type="entry name" value="ACYL-[ACYL-CARRIER-PROTEIN]--UDP-N-ACETYLGLUCOSAMINE O-ACYLTRANSFERASE, MITOCHONDRIAL-RELATED"/>
    <property type="match status" value="1"/>
</dbReference>
<dbReference type="RefSeq" id="WP_014111542.1">
    <property type="nucleotide sequence ID" value="NC_016043.1"/>
</dbReference>
<comment type="subcellular location">
    <subcellularLocation>
        <location evidence="7">Cytoplasm</location>
    </subcellularLocation>
</comment>
<dbReference type="GO" id="GO:0016020">
    <property type="term" value="C:membrane"/>
    <property type="evidence" value="ECO:0007669"/>
    <property type="project" value="GOC"/>
</dbReference>
<comment type="function">
    <text evidence="7">Involved in the biosynthesis of lipid A, a phosphorylated glycolipid that anchors the lipopolysaccharide to the outer membrane of the cell.</text>
</comment>